<comment type="caution">
    <text evidence="1">The sequence shown here is derived from an EMBL/GenBank/DDBJ whole genome shotgun (WGS) entry which is preliminary data.</text>
</comment>
<dbReference type="Pfam" id="PF07230">
    <property type="entry name" value="Portal_T4"/>
    <property type="match status" value="1"/>
</dbReference>
<reference evidence="1" key="1">
    <citation type="journal article" date="2014" name="Front. Microbiol.">
        <title>High frequency of phylogenetically diverse reductive dehalogenase-homologous genes in deep subseafloor sedimentary metagenomes.</title>
        <authorList>
            <person name="Kawai M."/>
            <person name="Futagami T."/>
            <person name="Toyoda A."/>
            <person name="Takaki Y."/>
            <person name="Nishi S."/>
            <person name="Hori S."/>
            <person name="Arai W."/>
            <person name="Tsubouchi T."/>
            <person name="Morono Y."/>
            <person name="Uchiyama I."/>
            <person name="Ito T."/>
            <person name="Fujiyama A."/>
            <person name="Inagaki F."/>
            <person name="Takami H."/>
        </authorList>
    </citation>
    <scope>NUCLEOTIDE SEQUENCE</scope>
    <source>
        <strain evidence="1">Expedition CK06-06</strain>
    </source>
</reference>
<sequence length="241" mass="27137">MPFDLPFGLSIGKSPKAKQEEKAKESFILQDEADGSITIERGAGFFTTTYLDLEGQGRSDYESIITYRELSLNPEIESAIDDISNEAIVADERKPIVQLNLDEVKLPGANDGQAIKDKILDEFHLVYRLLRFQTKGHELFRKWYVDSKLYFHVLTDADNPGKGILEVRDIDPLTIRKIREVERKRDEKTGMEIPEVVDEYYVYNEQGFQGGYGANTSSQPIAQGPASSVVQGTRISLDAIT</sequence>
<evidence type="ECO:0008006" key="2">
    <source>
        <dbReference type="Google" id="ProtNLM"/>
    </source>
</evidence>
<accession>X0SV83</accession>
<evidence type="ECO:0000313" key="1">
    <source>
        <dbReference type="EMBL" id="GAF84899.1"/>
    </source>
</evidence>
<feature type="non-terminal residue" evidence="1">
    <location>
        <position position="241"/>
    </location>
</feature>
<dbReference type="InterPro" id="IPR010823">
    <property type="entry name" value="Portal_Gp20"/>
</dbReference>
<dbReference type="AlphaFoldDB" id="X0SV83"/>
<organism evidence="1">
    <name type="scientific">marine sediment metagenome</name>
    <dbReference type="NCBI Taxonomy" id="412755"/>
    <lineage>
        <taxon>unclassified sequences</taxon>
        <taxon>metagenomes</taxon>
        <taxon>ecological metagenomes</taxon>
    </lineage>
</organism>
<gene>
    <name evidence="1" type="ORF">S01H1_07049</name>
</gene>
<protein>
    <recommendedName>
        <fullName evidence="2">Portal protein</fullName>
    </recommendedName>
</protein>
<name>X0SV83_9ZZZZ</name>
<proteinExistence type="predicted"/>
<dbReference type="EMBL" id="BARS01003635">
    <property type="protein sequence ID" value="GAF84899.1"/>
    <property type="molecule type" value="Genomic_DNA"/>
</dbReference>